<dbReference type="EMBL" id="LNIX01000037">
    <property type="protein sequence ID" value="OXA39689.1"/>
    <property type="molecule type" value="Genomic_DNA"/>
</dbReference>
<name>A0A226D394_FOLCA</name>
<dbReference type="Proteomes" id="UP000198287">
    <property type="component" value="Unassembled WGS sequence"/>
</dbReference>
<keyword evidence="1" id="KW-0812">Transmembrane</keyword>
<evidence type="ECO:0008006" key="4">
    <source>
        <dbReference type="Google" id="ProtNLM"/>
    </source>
</evidence>
<feature type="transmembrane region" description="Helical" evidence="1">
    <location>
        <begin position="169"/>
        <end position="192"/>
    </location>
</feature>
<evidence type="ECO:0000256" key="1">
    <source>
        <dbReference type="SAM" id="Phobius"/>
    </source>
</evidence>
<reference evidence="2 3" key="1">
    <citation type="submission" date="2015-12" db="EMBL/GenBank/DDBJ databases">
        <title>The genome of Folsomia candida.</title>
        <authorList>
            <person name="Faddeeva A."/>
            <person name="Derks M.F."/>
            <person name="Anvar Y."/>
            <person name="Smit S."/>
            <person name="Van Straalen N."/>
            <person name="Roelofs D."/>
        </authorList>
    </citation>
    <scope>NUCLEOTIDE SEQUENCE [LARGE SCALE GENOMIC DNA]</scope>
    <source>
        <strain evidence="2 3">VU population</strain>
        <tissue evidence="2">Whole body</tissue>
    </source>
</reference>
<feature type="transmembrane region" description="Helical" evidence="1">
    <location>
        <begin position="285"/>
        <end position="309"/>
    </location>
</feature>
<evidence type="ECO:0000313" key="3">
    <source>
        <dbReference type="Proteomes" id="UP000198287"/>
    </source>
</evidence>
<keyword evidence="1" id="KW-0472">Membrane</keyword>
<gene>
    <name evidence="2" type="ORF">Fcan01_25575</name>
</gene>
<comment type="caution">
    <text evidence="2">The sequence shown here is derived from an EMBL/GenBank/DDBJ whole genome shotgun (WGS) entry which is preliminary data.</text>
</comment>
<organism evidence="2 3">
    <name type="scientific">Folsomia candida</name>
    <name type="common">Springtail</name>
    <dbReference type="NCBI Taxonomy" id="158441"/>
    <lineage>
        <taxon>Eukaryota</taxon>
        <taxon>Metazoa</taxon>
        <taxon>Ecdysozoa</taxon>
        <taxon>Arthropoda</taxon>
        <taxon>Hexapoda</taxon>
        <taxon>Collembola</taxon>
        <taxon>Entomobryomorpha</taxon>
        <taxon>Isotomoidea</taxon>
        <taxon>Isotomidae</taxon>
        <taxon>Proisotominae</taxon>
        <taxon>Folsomia</taxon>
    </lineage>
</organism>
<dbReference type="AlphaFoldDB" id="A0A226D394"/>
<protein>
    <recommendedName>
        <fullName evidence="4">Odorant receptor</fullName>
    </recommendedName>
</protein>
<keyword evidence="1" id="KW-1133">Transmembrane helix</keyword>
<evidence type="ECO:0000313" key="2">
    <source>
        <dbReference type="EMBL" id="OXA39689.1"/>
    </source>
</evidence>
<accession>A0A226D394</accession>
<feature type="transmembrane region" description="Helical" evidence="1">
    <location>
        <begin position="244"/>
        <end position="273"/>
    </location>
</feature>
<proteinExistence type="predicted"/>
<sequence>MRFPLKNIILRVLSSLTTFAALERFTMISSSLYAQYVSLDPVTREPHRTTPMSRVLPWLIMSVLVALSDINFAYRLISTLAVTEHLTWMVNVDEMCFMLESMEKIRGASDDFGGGTSTLDLIGILLHAQLVFLVTFPFATCATPILHPSVDPTAPWLEDATFLPHPVKILLRMCLIFLLTWHMCTPIFGFGIKISNVCVILRNSLKSMMDHSQSEISQNFKFFTHRKPFYECLLTYRQLQIVTIVMNVALTWVIPVGILILFICALGTSYLVVKMSEILSVPLTFLAVTIFTTIVTMAHFVLPLMAGLLSGSEEFLRWWKLKGGSKHRKKQVASCALLKFNVGGLGCVDGDTRRIFMAQLLYNTVTLVITL</sequence>
<keyword evidence="3" id="KW-1185">Reference proteome</keyword>